<name>A0A1B7L5A8_9ENTR</name>
<feature type="transmembrane region" description="Helical" evidence="1">
    <location>
        <begin position="12"/>
        <end position="31"/>
    </location>
</feature>
<sequence>MATLTTSVMLMRWPLFSAVLMFMASTLNIRFRRNERYALAFVSTSCGLAASCWFATTLLGLSLVDLSIFWAHFKDVMVDIMSHTPPEWPVMVS</sequence>
<evidence type="ECO:0000313" key="2">
    <source>
        <dbReference type="EMBL" id="OAT77522.1"/>
    </source>
</evidence>
<evidence type="ECO:0008006" key="4">
    <source>
        <dbReference type="Google" id="ProtNLM"/>
    </source>
</evidence>
<dbReference type="AlphaFoldDB" id="A0A1B7L5A8"/>
<dbReference type="EMBL" id="LYRP01000007">
    <property type="protein sequence ID" value="OAT77522.1"/>
    <property type="molecule type" value="Genomic_DNA"/>
</dbReference>
<dbReference type="RefSeq" id="WP_064596714.1">
    <property type="nucleotide sequence ID" value="NZ_CP134782.1"/>
</dbReference>
<keyword evidence="3" id="KW-1185">Reference proteome</keyword>
<proteinExistence type="predicted"/>
<keyword evidence="1" id="KW-0472">Membrane</keyword>
<protein>
    <recommendedName>
        <fullName evidence="4">YjcB protein</fullName>
    </recommendedName>
</protein>
<dbReference type="InterPro" id="IPR016958">
    <property type="entry name" value="UCP030798"/>
</dbReference>
<evidence type="ECO:0000313" key="3">
    <source>
        <dbReference type="Proteomes" id="UP000078225"/>
    </source>
</evidence>
<feature type="transmembrane region" description="Helical" evidence="1">
    <location>
        <begin position="38"/>
        <end position="64"/>
    </location>
</feature>
<organism evidence="2 3">
    <name type="scientific">Mangrovibacter phragmitis</name>
    <dbReference type="NCBI Taxonomy" id="1691903"/>
    <lineage>
        <taxon>Bacteria</taxon>
        <taxon>Pseudomonadati</taxon>
        <taxon>Pseudomonadota</taxon>
        <taxon>Gammaproteobacteria</taxon>
        <taxon>Enterobacterales</taxon>
        <taxon>Enterobacteriaceae</taxon>
        <taxon>Mangrovibacter</taxon>
    </lineage>
</organism>
<dbReference type="OrthoDB" id="6541880at2"/>
<dbReference type="PIRSF" id="PIRSF030798">
    <property type="entry name" value="UCP030798"/>
    <property type="match status" value="1"/>
</dbReference>
<reference evidence="3" key="1">
    <citation type="submission" date="2016-05" db="EMBL/GenBank/DDBJ databases">
        <authorList>
            <person name="Behera P."/>
            <person name="Vaishampayan P."/>
            <person name="Singh N."/>
            <person name="Raina V."/>
            <person name="Suar M."/>
            <person name="Pattnaik A."/>
            <person name="Rastogi G."/>
        </authorList>
    </citation>
    <scope>NUCLEOTIDE SEQUENCE [LARGE SCALE GENOMIC DNA]</scope>
    <source>
        <strain evidence="3">MP23</strain>
    </source>
</reference>
<dbReference type="Pfam" id="PF15940">
    <property type="entry name" value="YjcB"/>
    <property type="match status" value="1"/>
</dbReference>
<keyword evidence="1" id="KW-0812">Transmembrane</keyword>
<accession>A0A1B7L5A8</accession>
<keyword evidence="1" id="KW-1133">Transmembrane helix</keyword>
<comment type="caution">
    <text evidence="2">The sequence shown here is derived from an EMBL/GenBank/DDBJ whole genome shotgun (WGS) entry which is preliminary data.</text>
</comment>
<gene>
    <name evidence="2" type="ORF">A9B99_20965</name>
</gene>
<dbReference type="Proteomes" id="UP000078225">
    <property type="component" value="Unassembled WGS sequence"/>
</dbReference>
<evidence type="ECO:0000256" key="1">
    <source>
        <dbReference type="SAM" id="Phobius"/>
    </source>
</evidence>